<feature type="transmembrane region" description="Helical" evidence="1">
    <location>
        <begin position="238"/>
        <end position="257"/>
    </location>
</feature>
<protein>
    <recommendedName>
        <fullName evidence="3">PEFG-CTERM sorting domain-containing protein</fullName>
    </recommendedName>
</protein>
<gene>
    <name evidence="2" type="ORF">Nlim_0634</name>
</gene>
<organism evidence="2">
    <name type="scientific">Candidatus Nitrosarchaeum limnium SFB1</name>
    <dbReference type="NCBI Taxonomy" id="886738"/>
    <lineage>
        <taxon>Archaea</taxon>
        <taxon>Nitrososphaerota</taxon>
        <taxon>Nitrososphaeria</taxon>
        <taxon>Nitrosopumilales</taxon>
        <taxon>Nitrosopumilaceae</taxon>
        <taxon>Nitrosarchaeum</taxon>
    </lineage>
</organism>
<keyword evidence="1" id="KW-0472">Membrane</keyword>
<keyword evidence="1" id="KW-0812">Transmembrane</keyword>
<evidence type="ECO:0000313" key="2">
    <source>
        <dbReference type="EMBL" id="EGG42453.1"/>
    </source>
</evidence>
<comment type="caution">
    <text evidence="2">The sequence shown here is derived from an EMBL/GenBank/DDBJ whole genome shotgun (WGS) entry which is preliminary data.</text>
</comment>
<dbReference type="InterPro" id="IPR027560">
    <property type="entry name" value="PEFG-CTERM"/>
</dbReference>
<dbReference type="NCBIfam" id="TIGR04296">
    <property type="entry name" value="PEFG-CTERM"/>
    <property type="match status" value="1"/>
</dbReference>
<reference evidence="2" key="1">
    <citation type="journal article" date="2011" name="PLoS ONE">
        <title>Genome of a low-salinity ammonia-oxidizing archaeon determined by single-cell and metagenomic analysis.</title>
        <authorList>
            <person name="Blainey P.C."/>
            <person name="Mosier A.C."/>
            <person name="Potanina A."/>
            <person name="Francis C.A."/>
            <person name="Quake S.R."/>
        </authorList>
    </citation>
    <scope>NUCLEOTIDE SEQUENCE [LARGE SCALE GENOMIC DNA]</scope>
    <source>
        <strain evidence="2">SFB1</strain>
    </source>
</reference>
<dbReference type="PATRIC" id="fig|886738.10.peg.707"/>
<keyword evidence="1" id="KW-1133">Transmembrane helix</keyword>
<accession>F3KJH6</accession>
<proteinExistence type="predicted"/>
<dbReference type="EMBL" id="AEGP01000029">
    <property type="protein sequence ID" value="EGG42453.1"/>
    <property type="molecule type" value="Genomic_DNA"/>
</dbReference>
<evidence type="ECO:0008006" key="3">
    <source>
        <dbReference type="Google" id="ProtNLM"/>
    </source>
</evidence>
<name>F3KJH6_9ARCH</name>
<sequence length="267" mass="28246">MLKIALLVLIAISIPITALAEPMITLNSSQSEIGALDTVFIDGKVTGVMSYKPVKLTVTSPDGVVVYSPSLPIAQDGTFKWIVKPTLPNFQNGVYTVIASNDDVASIAKIQFTVIGSKDMPKVSVPKSPDSGMMDTKPSAITLATKFETGSNKLLVTGTTTSSVTDITFTITSPNGNLISVAQLTPGPNGEFSTEIKTGGPLWKENGFYTITANQGLSSEHKQSIKVEIENGVVVPEFGTIAVMILAVAIVSIIIVSSKSRLVIPRY</sequence>
<dbReference type="Proteomes" id="UP000004348">
    <property type="component" value="Chromosome"/>
</dbReference>
<dbReference type="AlphaFoldDB" id="F3KJH6"/>
<evidence type="ECO:0000256" key="1">
    <source>
        <dbReference type="SAM" id="Phobius"/>
    </source>
</evidence>
<dbReference type="HOGENOM" id="CLU_1040525_0_0_2"/>